<dbReference type="HOGENOM" id="CLU_1451008_0_0_1"/>
<name>U9ULU4_RHIID</name>
<dbReference type="EMBL" id="KI276494">
    <property type="protein sequence ID" value="ESA21365.1"/>
    <property type="molecule type" value="Genomic_DNA"/>
</dbReference>
<accession>U9ULU4</accession>
<sequence length="187" mass="22560">ILVIRRKDNIFDNNKAEHANLLHDRWNTHFMENIRDIGHKYMYSCGPQDLHFTPNHNDKVAKRQRSRFEHACRHLFNKVKLRPGFQCHLFLHPHLYPLKKTEHEAIEQQRLRSLQQSLAQATYHGTSPKYLKKCWTQTADLLSFSDTYHRRMSYYNQDLMNPHYSSKQDQAKIRQDIQEFIMVSRKL</sequence>
<dbReference type="AlphaFoldDB" id="U9ULU4"/>
<feature type="domain" description="DUF8211" evidence="1">
    <location>
        <begin position="32"/>
        <end position="82"/>
    </location>
</feature>
<dbReference type="InterPro" id="IPR058524">
    <property type="entry name" value="DUF8211"/>
</dbReference>
<protein>
    <recommendedName>
        <fullName evidence="1">DUF8211 domain-containing protein</fullName>
    </recommendedName>
</protein>
<evidence type="ECO:0000313" key="2">
    <source>
        <dbReference type="EMBL" id="ESA21365.1"/>
    </source>
</evidence>
<organism evidence="2">
    <name type="scientific">Rhizophagus irregularis (strain DAOM 181602 / DAOM 197198 / MUCL 43194)</name>
    <name type="common">Arbuscular mycorrhizal fungus</name>
    <name type="synonym">Glomus intraradices</name>
    <dbReference type="NCBI Taxonomy" id="747089"/>
    <lineage>
        <taxon>Eukaryota</taxon>
        <taxon>Fungi</taxon>
        <taxon>Fungi incertae sedis</taxon>
        <taxon>Mucoromycota</taxon>
        <taxon>Glomeromycotina</taxon>
        <taxon>Glomeromycetes</taxon>
        <taxon>Glomerales</taxon>
        <taxon>Glomeraceae</taxon>
        <taxon>Rhizophagus</taxon>
    </lineage>
</organism>
<dbReference type="Pfam" id="PF26638">
    <property type="entry name" value="DUF8211"/>
    <property type="match status" value="1"/>
</dbReference>
<feature type="non-terminal residue" evidence="2">
    <location>
        <position position="1"/>
    </location>
</feature>
<proteinExistence type="predicted"/>
<gene>
    <name evidence="2" type="ORF">GLOINDRAFT_91934</name>
</gene>
<reference evidence="2" key="1">
    <citation type="submission" date="2013-07" db="EMBL/GenBank/DDBJ databases">
        <title>The genome of an arbuscular mycorrhizal fungus provides insights into the evolution of the oldest plant symbiosis.</title>
        <authorList>
            <consortium name="DOE Joint Genome Institute"/>
            <person name="Tisserant E."/>
            <person name="Malbreil M."/>
            <person name="Kuo A."/>
            <person name="Kohler A."/>
            <person name="Symeonidi A."/>
            <person name="Balestrini R."/>
            <person name="Charron P."/>
            <person name="Duensing N."/>
            <person name="Frei-dit-Frey N."/>
            <person name="Gianinazzi-Pearson V."/>
            <person name="Gilbert B."/>
            <person name="Handa Y."/>
            <person name="Hijri M."/>
            <person name="Kaul R."/>
            <person name="Kawaguchi M."/>
            <person name="Krajinski F."/>
            <person name="Lammers P."/>
            <person name="Lapierre D."/>
            <person name="Masclaux F.G."/>
            <person name="Murat C."/>
            <person name="Morin E."/>
            <person name="Ndikumana S."/>
            <person name="Pagni M."/>
            <person name="Petitpierre D."/>
            <person name="Requena N."/>
            <person name="Rosikiewicz P."/>
            <person name="Riley R."/>
            <person name="Saito K."/>
            <person name="San Clemente H."/>
            <person name="Shapiro H."/>
            <person name="van Tuinen D."/>
            <person name="Becard G."/>
            <person name="Bonfante P."/>
            <person name="Paszkowski U."/>
            <person name="Shachar-Hill Y."/>
            <person name="Young J.P."/>
            <person name="Sanders I.R."/>
            <person name="Henrissat B."/>
            <person name="Rensing S.A."/>
            <person name="Grigoriev I.V."/>
            <person name="Corradi N."/>
            <person name="Roux C."/>
            <person name="Martin F."/>
        </authorList>
    </citation>
    <scope>NUCLEOTIDE SEQUENCE</scope>
    <source>
        <strain evidence="2">DAOM 197198</strain>
    </source>
</reference>
<evidence type="ECO:0000259" key="1">
    <source>
        <dbReference type="Pfam" id="PF26638"/>
    </source>
</evidence>
<dbReference type="VEuPathDB" id="FungiDB:RhiirFUN_021693"/>